<dbReference type="RefSeq" id="WP_146526547.1">
    <property type="nucleotide sequence ID" value="NZ_SJPV01000004.1"/>
</dbReference>
<evidence type="ECO:0000313" key="2">
    <source>
        <dbReference type="Proteomes" id="UP000319143"/>
    </source>
</evidence>
<dbReference type="Gene3D" id="3.20.20.80">
    <property type="entry name" value="Glycosidases"/>
    <property type="match status" value="1"/>
</dbReference>
<reference evidence="1 2" key="1">
    <citation type="submission" date="2019-02" db="EMBL/GenBank/DDBJ databases">
        <title>Deep-cultivation of Planctomycetes and their phenomic and genomic characterization uncovers novel biology.</title>
        <authorList>
            <person name="Wiegand S."/>
            <person name="Jogler M."/>
            <person name="Boedeker C."/>
            <person name="Pinto D."/>
            <person name="Vollmers J."/>
            <person name="Rivas-Marin E."/>
            <person name="Kohn T."/>
            <person name="Peeters S.H."/>
            <person name="Heuer A."/>
            <person name="Rast P."/>
            <person name="Oberbeckmann S."/>
            <person name="Bunk B."/>
            <person name="Jeske O."/>
            <person name="Meyerdierks A."/>
            <person name="Storesund J.E."/>
            <person name="Kallscheuer N."/>
            <person name="Luecker S."/>
            <person name="Lage O.M."/>
            <person name="Pohl T."/>
            <person name="Merkel B.J."/>
            <person name="Hornburger P."/>
            <person name="Mueller R.-W."/>
            <person name="Bruemmer F."/>
            <person name="Labrenz M."/>
            <person name="Spormann A.M."/>
            <person name="Op Den Camp H."/>
            <person name="Overmann J."/>
            <person name="Amann R."/>
            <person name="Jetten M.S.M."/>
            <person name="Mascher T."/>
            <person name="Medema M.H."/>
            <person name="Devos D.P."/>
            <person name="Kaster A.-K."/>
            <person name="Ovreas L."/>
            <person name="Rohde M."/>
            <person name="Galperin M.Y."/>
            <person name="Jogler C."/>
        </authorList>
    </citation>
    <scope>NUCLEOTIDE SEQUENCE [LARGE SCALE GENOMIC DNA]</scope>
    <source>
        <strain evidence="1 2">Poly41</strain>
    </source>
</reference>
<protein>
    <recommendedName>
        <fullName evidence="3">Glycoside hydrolase family 42 N-terminal domain-containing protein</fullName>
    </recommendedName>
</protein>
<dbReference type="AlphaFoldDB" id="A0A5C6DN46"/>
<keyword evidence="2" id="KW-1185">Reference proteome</keyword>
<organism evidence="1 2">
    <name type="scientific">Novipirellula artificiosorum</name>
    <dbReference type="NCBI Taxonomy" id="2528016"/>
    <lineage>
        <taxon>Bacteria</taxon>
        <taxon>Pseudomonadati</taxon>
        <taxon>Planctomycetota</taxon>
        <taxon>Planctomycetia</taxon>
        <taxon>Pirellulales</taxon>
        <taxon>Pirellulaceae</taxon>
        <taxon>Novipirellula</taxon>
    </lineage>
</organism>
<comment type="caution">
    <text evidence="1">The sequence shown here is derived from an EMBL/GenBank/DDBJ whole genome shotgun (WGS) entry which is preliminary data.</text>
</comment>
<accession>A0A5C6DN46</accession>
<evidence type="ECO:0000313" key="1">
    <source>
        <dbReference type="EMBL" id="TWU38198.1"/>
    </source>
</evidence>
<dbReference type="OrthoDB" id="9800974at2"/>
<sequence length="550" mass="62069">MKRTAQIGLLIVALLGVDAVAMEGARQGYGISSWAGWKPGQVSRAECPELRSVPLILRWSQIEPAPGNYAFDKYLGEPLKAAHDDDLYVTLMIWVRPGTPEWVFDRGVPKVYTDRDVDPLGQKMDREDNLHPYYLNPEYKKRFFSLVDAFGAYIKDLAPEYRKRIVFVQSAEGSTGDGQPYKGNPLEEQYVISKDAWNAYRKETWIRYQKSLPDIPVLVNSDANTAEETSWLLENMETIALKQGMFSHGYHVSDNNQRLKNFETIEAAAKKRGIPVLTRGEMDGEMFVYGWSTRNIPQALYWSGLFATHCRLDIWNIPSMALKDEANLPAFRFFNRYAGHLDPATSPRAFCALRDGLDASDFQRFPADTFGGKPGKKRDMQRYLRIAKVYAPQGARMDDPEKAIGGGMLNRKRNGSNDVGWGIWPSNYCRFLTQIDPGSGDIGLWNIDDSIYGRFARSFDHASGKTQLRFKLDEAFLATTVKVNVTYLDRGTGSWSIGLPGQSGRTHVQNTDGGVWKTQTIELTDVAELVLKHEAGDDTVFHMIAVERTE</sequence>
<dbReference type="SUPFAM" id="SSF51445">
    <property type="entry name" value="(Trans)glycosidases"/>
    <property type="match status" value="1"/>
</dbReference>
<proteinExistence type="predicted"/>
<dbReference type="EMBL" id="SJPV01000004">
    <property type="protein sequence ID" value="TWU38198.1"/>
    <property type="molecule type" value="Genomic_DNA"/>
</dbReference>
<gene>
    <name evidence="1" type="ORF">Poly41_26740</name>
</gene>
<dbReference type="InterPro" id="IPR017853">
    <property type="entry name" value="GH"/>
</dbReference>
<name>A0A5C6DN46_9BACT</name>
<dbReference type="Proteomes" id="UP000319143">
    <property type="component" value="Unassembled WGS sequence"/>
</dbReference>
<evidence type="ECO:0008006" key="3">
    <source>
        <dbReference type="Google" id="ProtNLM"/>
    </source>
</evidence>